<dbReference type="PROSITE" id="PS00626">
    <property type="entry name" value="RCC1_2"/>
    <property type="match status" value="1"/>
</dbReference>
<dbReference type="Proteomes" id="UP001309876">
    <property type="component" value="Unassembled WGS sequence"/>
</dbReference>
<evidence type="ECO:0000313" key="4">
    <source>
        <dbReference type="Proteomes" id="UP001309876"/>
    </source>
</evidence>
<dbReference type="PANTHER" id="PTHR47563">
    <property type="entry name" value="PROTEIN FMP25, MITOCHONDRIAL"/>
    <property type="match status" value="1"/>
</dbReference>
<dbReference type="GO" id="GO:0034551">
    <property type="term" value="P:mitochondrial respiratory chain complex III assembly"/>
    <property type="evidence" value="ECO:0007669"/>
    <property type="project" value="TreeGrafter"/>
</dbReference>
<comment type="caution">
    <text evidence="3">The sequence shown here is derived from an EMBL/GenBank/DDBJ whole genome shotgun (WGS) entry which is preliminary data.</text>
</comment>
<proteinExistence type="predicted"/>
<dbReference type="EMBL" id="JAVRRJ010000001">
    <property type="protein sequence ID" value="KAK5089989.1"/>
    <property type="molecule type" value="Genomic_DNA"/>
</dbReference>
<dbReference type="SUPFAM" id="SSF50985">
    <property type="entry name" value="RCC1/BLIP-II"/>
    <property type="match status" value="1"/>
</dbReference>
<dbReference type="InterPro" id="IPR009091">
    <property type="entry name" value="RCC1/BLIP-II"/>
</dbReference>
<dbReference type="PANTHER" id="PTHR47563:SF1">
    <property type="entry name" value="PROTEIN FMP25, MITOCHONDRIAL"/>
    <property type="match status" value="1"/>
</dbReference>
<feature type="repeat" description="RCC1" evidence="1">
    <location>
        <begin position="346"/>
        <end position="407"/>
    </location>
</feature>
<evidence type="ECO:0000256" key="1">
    <source>
        <dbReference type="PROSITE-ProRule" id="PRU00235"/>
    </source>
</evidence>
<evidence type="ECO:0000256" key="2">
    <source>
        <dbReference type="SAM" id="MobiDB-lite"/>
    </source>
</evidence>
<protein>
    <submittedName>
        <fullName evidence="3">Uncharacterized protein</fullName>
    </submittedName>
</protein>
<evidence type="ECO:0000313" key="3">
    <source>
        <dbReference type="EMBL" id="KAK5089989.1"/>
    </source>
</evidence>
<accession>A0AAN7T5S7</accession>
<organism evidence="3 4">
    <name type="scientific">Lithohypha guttulata</name>
    <dbReference type="NCBI Taxonomy" id="1690604"/>
    <lineage>
        <taxon>Eukaryota</taxon>
        <taxon>Fungi</taxon>
        <taxon>Dikarya</taxon>
        <taxon>Ascomycota</taxon>
        <taxon>Pezizomycotina</taxon>
        <taxon>Eurotiomycetes</taxon>
        <taxon>Chaetothyriomycetidae</taxon>
        <taxon>Chaetothyriales</taxon>
        <taxon>Trichomeriaceae</taxon>
        <taxon>Lithohypha</taxon>
    </lineage>
</organism>
<gene>
    <name evidence="3" type="ORF">LTR05_000158</name>
</gene>
<sequence>MASHFACSNALRSVPRTTRTTIIAARPLRPRSAKRAYHESAGRSRSHTPWTTQSAAVLAAAATVALVYSASSRPVEAEAQDDKPPAPVVEKLKKKKGVSKEQNRDAISSQHLQVKRSWENPGVYAWGSNTGRVVAPDSDEAYIKTPRRIPFFDDVLLRDIKLDRQFGAAVLENGDLVQWGKDFSEDSTQPQVTLKAKDIQQISISRDRVIALSKDGTVYSISASKAEQSSGSKPTESSWIPGWSSTSPISYRTIKPSTLGGREKVTAISGGLEHVLMLTNSGRLFSAASGSQDFPARGQLGVPGLNWSTRPPGAYDQCHEVTTLKGFEIDKIAAGDYHSVVVDKEGRVFSFGDNSSGQLGFDPSSEAPFVDTPSLVAINRLYQGTNQTYKVTRISAGGLNSFFTIDATRIAGPNESPNEVRQLGRVTADTWSCGQGIKGALGNGRWTHIQGVPTKIPSLSNLNEYDENTNQVVPIRIHSISVGSTHAGAILSNITFLDTNEKSSEDTTNWGADVVWWGGNEFYQLGTGKRNNVSTPLYIRPLDMAAEIEAGRKEEHRFHITPRHNVKVKDGRTVSMEQRIECGRNVTAVYSGV</sequence>
<dbReference type="InterPro" id="IPR000408">
    <property type="entry name" value="Reg_chr_condens"/>
</dbReference>
<reference evidence="3 4" key="1">
    <citation type="submission" date="2023-08" db="EMBL/GenBank/DDBJ databases">
        <title>Black Yeasts Isolated from many extreme environments.</title>
        <authorList>
            <person name="Coleine C."/>
            <person name="Stajich J.E."/>
            <person name="Selbmann L."/>
        </authorList>
    </citation>
    <scope>NUCLEOTIDE SEQUENCE [LARGE SCALE GENOMIC DNA]</scope>
    <source>
        <strain evidence="3 4">CCFEE 5910</strain>
    </source>
</reference>
<dbReference type="InterPro" id="IPR053245">
    <property type="entry name" value="MitoProcess-Associated"/>
</dbReference>
<feature type="region of interest" description="Disordered" evidence="2">
    <location>
        <begin position="92"/>
        <end position="113"/>
    </location>
</feature>
<feature type="region of interest" description="Disordered" evidence="2">
    <location>
        <begin position="25"/>
        <end position="50"/>
    </location>
</feature>
<name>A0AAN7T5S7_9EURO</name>
<dbReference type="Gene3D" id="2.130.10.30">
    <property type="entry name" value="Regulator of chromosome condensation 1/beta-lactamase-inhibitor protein II"/>
    <property type="match status" value="1"/>
</dbReference>
<dbReference type="Pfam" id="PF13540">
    <property type="entry name" value="RCC1_2"/>
    <property type="match status" value="1"/>
</dbReference>
<dbReference type="GO" id="GO:0005743">
    <property type="term" value="C:mitochondrial inner membrane"/>
    <property type="evidence" value="ECO:0007669"/>
    <property type="project" value="TreeGrafter"/>
</dbReference>
<dbReference type="PROSITE" id="PS50012">
    <property type="entry name" value="RCC1_3"/>
    <property type="match status" value="2"/>
</dbReference>
<dbReference type="FunFam" id="2.130.10.30:FF:000027">
    <property type="entry name" value="Protein FMP25, mitochondrial"/>
    <property type="match status" value="1"/>
</dbReference>
<feature type="repeat" description="RCC1" evidence="1">
    <location>
        <begin position="282"/>
        <end position="345"/>
    </location>
</feature>
<keyword evidence="4" id="KW-1185">Reference proteome</keyword>
<dbReference type="AlphaFoldDB" id="A0AAN7T5S7"/>